<evidence type="ECO:0000259" key="2">
    <source>
        <dbReference type="PROSITE" id="PS51425"/>
    </source>
</evidence>
<evidence type="ECO:0000313" key="4">
    <source>
        <dbReference type="Proteomes" id="UP000002258"/>
    </source>
</evidence>
<dbReference type="RefSeq" id="XP_001388002.2">
    <property type="nucleotide sequence ID" value="XM_001387965.1"/>
</dbReference>
<dbReference type="GO" id="GO:0007062">
    <property type="term" value="P:sister chromatid cohesion"/>
    <property type="evidence" value="ECO:0007669"/>
    <property type="project" value="UniProtKB-ARBA"/>
</dbReference>
<evidence type="ECO:0000313" key="3">
    <source>
        <dbReference type="EMBL" id="EAZ63979.2"/>
    </source>
</evidence>
<dbReference type="Proteomes" id="UP000002258">
    <property type="component" value="Chromosome 1"/>
</dbReference>
<dbReference type="SUPFAM" id="SSF48371">
    <property type="entry name" value="ARM repeat"/>
    <property type="match status" value="1"/>
</dbReference>
<dbReference type="HOGENOM" id="CLU_008263_0_0_1"/>
<dbReference type="PROSITE" id="PS51425">
    <property type="entry name" value="SCD"/>
    <property type="match status" value="1"/>
</dbReference>
<dbReference type="GO" id="GO:0003682">
    <property type="term" value="F:chromatin binding"/>
    <property type="evidence" value="ECO:0007669"/>
    <property type="project" value="TreeGrafter"/>
</dbReference>
<dbReference type="Gene3D" id="1.25.10.10">
    <property type="entry name" value="Leucine-rich Repeat Variant"/>
    <property type="match status" value="1"/>
</dbReference>
<dbReference type="KEGG" id="pic:PICST_28736"/>
<feature type="compositionally biased region" description="Polar residues" evidence="1">
    <location>
        <begin position="1148"/>
        <end position="1167"/>
    </location>
</feature>
<feature type="domain" description="SCD" evidence="2">
    <location>
        <begin position="315"/>
        <end position="408"/>
    </location>
</feature>
<accession>A3GGT9</accession>
<dbReference type="InParanoid" id="A3GGT9"/>
<dbReference type="Pfam" id="PF08514">
    <property type="entry name" value="STAG"/>
    <property type="match status" value="1"/>
</dbReference>
<dbReference type="GeneID" id="4851488"/>
<feature type="region of interest" description="Disordered" evidence="1">
    <location>
        <begin position="1"/>
        <end position="72"/>
    </location>
</feature>
<feature type="region of interest" description="Disordered" evidence="1">
    <location>
        <begin position="1127"/>
        <end position="1167"/>
    </location>
</feature>
<dbReference type="Pfam" id="PF21767">
    <property type="entry name" value="SCC3_C"/>
    <property type="match status" value="1"/>
</dbReference>
<dbReference type="EMBL" id="AAVQ01000001">
    <property type="protein sequence ID" value="EAZ63979.2"/>
    <property type="molecule type" value="Genomic_DNA"/>
</dbReference>
<keyword evidence="4" id="KW-1185">Reference proteome</keyword>
<dbReference type="Pfam" id="PF21581">
    <property type="entry name" value="SCD"/>
    <property type="match status" value="1"/>
</dbReference>
<reference evidence="3 4" key="1">
    <citation type="journal article" date="2007" name="Nat. Biotechnol.">
        <title>Genome sequence of the lignocellulose-bioconverting and xylose-fermenting yeast Pichia stipitis.</title>
        <authorList>
            <person name="Jeffries T.W."/>
            <person name="Grigoriev I.V."/>
            <person name="Grimwood J."/>
            <person name="Laplaza J.M."/>
            <person name="Aerts A."/>
            <person name="Salamov A."/>
            <person name="Schmutz J."/>
            <person name="Lindquist E."/>
            <person name="Dehal P."/>
            <person name="Shapiro H."/>
            <person name="Jin Y.S."/>
            <person name="Passoth V."/>
            <person name="Richardson P.M."/>
        </authorList>
    </citation>
    <scope>NUCLEOTIDE SEQUENCE [LARGE SCALE GENOMIC DNA]</scope>
    <source>
        <strain evidence="4">ATCC 58785 / CBS 6054 / NBRC 10063 / NRRL Y-11545</strain>
    </source>
</reference>
<dbReference type="AlphaFoldDB" id="A3GGT9"/>
<dbReference type="eggNOG" id="KOG2011">
    <property type="taxonomic scope" value="Eukaryota"/>
</dbReference>
<sequence length="1167" mass="133428">MPIRRSARVANKNTAERYKAAVTSDSESEPESNDSDFEETSAKRKKPQRKAVSKRSKTVTGSGRRKGSRPRTAISFQQLEAELVENTLYQSLAHPEVDIQDVAVEWVDSYNDDIEGDNTNVPITTLINLLLRSCGSLHLFNPHDLVNLESAAETVAELVIAFSDQQSHKFPFKALPTFKKNVLKFLEEVIQIAHEKGLLYRYENGSENQDENDEQEESLSSPFMTQILTWMSSLSSCTIRPLRYTSTVALLTIQNQLCHIINNVISSMDRSKKQLSATKKANKKRIETLTKTVKSYHTQKNTIIEYFNEIGNVTLGHRYRDIDPLIRQECLRFLSQAMIIHPDHFFEASFLRYFGWLLSDPSNGVRHEVTRVLSKLYKNVTSRSQSNVGMNRGLSQFTARYKKQLIKMSTLDSDLNVRYNCIGICCELLTIGYLDQQDIHEVIAIFFEIILESKNISKLNNLRLRSELARFVSIVNEQQVKEQHEQYSMFFENYESGQFGEGEDQLKIRDCMKIKNLVSILKDATTYYFESVNEHDSRSRIESDIKNKNVISVIYSTLYQLPYYTNTWETLIRYLLLDPSSIKFISTSGGAVEEDNQEVKDFIEGIDISKDDRSNKLHLLNFIDGAFNSLVATKSKQDELSSVILVKLVKYLPELQSLSIKYPDSLKVFLQLWNLLIGLPLDTLNIYSIFNGLNQIQSYNEVNCNLIKFFKEYEFNEVDDDALITQYDMFFGKLLEFYSTEKHSGGIDVLTTDIRLQVQDFVYELVSEVKNVITSANNSFIDEDEDELRDQRNIIERIIQVSQPILKLRKIGDSINLNEFLDANMVDMIVFRLLSKFKLSVLIEKWRSNLMSNIKPLVSGIKDILDLILILISWKLEKLIGLESSASEQAAVDIEVEFANVYAIVSAISNNITEVDRNIKELADQQDYQMFESLNSLKTVFSVKLIDLLVSMKIFYIKFDTTTSNFKNFEDYFGNVQEMGKFVSKILPSELQYQLLDTFLFKEARVASALEVNLDRGDEEDVNYDDFVGAADDESESADELSRSMFDSDNEEGQGQISDRAIVKKAKKSSKLWQLEKELCVYTVKLFSLVNTSMVNNFVSERIELNSEKLGGVFLKIVKQNQQQQLQAENSGVANPSEAENGEGAVPTNETTEANNIEGNRQEIASV</sequence>
<dbReference type="InterPro" id="IPR039662">
    <property type="entry name" value="Cohesin_Scc3/SA"/>
</dbReference>
<feature type="region of interest" description="Disordered" evidence="1">
    <location>
        <begin position="1032"/>
        <end position="1054"/>
    </location>
</feature>
<protein>
    <recommendedName>
        <fullName evidence="2">SCD domain-containing protein</fullName>
    </recommendedName>
</protein>
<dbReference type="OrthoDB" id="498590at2759"/>
<dbReference type="FunCoup" id="A3GGT9">
    <property type="interactions" value="232"/>
</dbReference>
<gene>
    <name evidence="3" type="ORF">PICST_28736</name>
</gene>
<dbReference type="GO" id="GO:0005634">
    <property type="term" value="C:nucleus"/>
    <property type="evidence" value="ECO:0007669"/>
    <property type="project" value="TreeGrafter"/>
</dbReference>
<feature type="compositionally biased region" description="Basic residues" evidence="1">
    <location>
        <begin position="43"/>
        <end position="69"/>
    </location>
</feature>
<comment type="caution">
    <text evidence="3">The sequence shown here is derived from an EMBL/GenBank/DDBJ whole genome shotgun (WGS) entry which is preliminary data.</text>
</comment>
<dbReference type="PANTHER" id="PTHR11199">
    <property type="entry name" value="STROMAL ANTIGEN"/>
    <property type="match status" value="1"/>
</dbReference>
<dbReference type="InterPro" id="IPR048610">
    <property type="entry name" value="SCC3_C"/>
</dbReference>
<dbReference type="PANTHER" id="PTHR11199:SF0">
    <property type="entry name" value="LD34181P-RELATED"/>
    <property type="match status" value="1"/>
</dbReference>
<name>A3GGT9_PICST</name>
<feature type="compositionally biased region" description="Acidic residues" evidence="1">
    <location>
        <begin position="26"/>
        <end position="39"/>
    </location>
</feature>
<proteinExistence type="predicted"/>
<dbReference type="InterPro" id="IPR011989">
    <property type="entry name" value="ARM-like"/>
</dbReference>
<dbReference type="InterPro" id="IPR016024">
    <property type="entry name" value="ARM-type_fold"/>
</dbReference>
<dbReference type="GO" id="GO:0008278">
    <property type="term" value="C:cohesin complex"/>
    <property type="evidence" value="ECO:0007669"/>
    <property type="project" value="TreeGrafter"/>
</dbReference>
<dbReference type="STRING" id="322104.A3GGT9"/>
<organism evidence="3 4">
    <name type="scientific">Scheffersomyces stipitis (strain ATCC 58785 / CBS 6054 / NBRC 10063 / NRRL Y-11545)</name>
    <name type="common">Yeast</name>
    <name type="synonym">Pichia stipitis</name>
    <dbReference type="NCBI Taxonomy" id="322104"/>
    <lineage>
        <taxon>Eukaryota</taxon>
        <taxon>Fungi</taxon>
        <taxon>Dikarya</taxon>
        <taxon>Ascomycota</taxon>
        <taxon>Saccharomycotina</taxon>
        <taxon>Pichiomycetes</taxon>
        <taxon>Debaryomycetaceae</taxon>
        <taxon>Scheffersomyces</taxon>
    </lineage>
</organism>
<evidence type="ECO:0000256" key="1">
    <source>
        <dbReference type="SAM" id="MobiDB-lite"/>
    </source>
</evidence>
<dbReference type="InterPro" id="IPR020839">
    <property type="entry name" value="SCD"/>
</dbReference>
<dbReference type="OMA" id="FVHRFKD"/>
<dbReference type="GO" id="GO:0000785">
    <property type="term" value="C:chromatin"/>
    <property type="evidence" value="ECO:0007669"/>
    <property type="project" value="TreeGrafter"/>
</dbReference>
<dbReference type="InterPro" id="IPR013721">
    <property type="entry name" value="STAG"/>
</dbReference>